<evidence type="ECO:0000313" key="1">
    <source>
        <dbReference type="EMBL" id="KAI0090861.1"/>
    </source>
</evidence>
<comment type="caution">
    <text evidence="1">The sequence shown here is derived from an EMBL/GenBank/DDBJ whole genome shotgun (WGS) entry which is preliminary data.</text>
</comment>
<gene>
    <name evidence="1" type="ORF">BDY19DRAFT_741680</name>
</gene>
<proteinExistence type="predicted"/>
<sequence>MPTYATAADLPPELFPLILQHLTDDDQGREYSRRSTKYDLSAVSLTCRFWAERCRPHLFRSLNLQTKEHLYEFSELLDQASHALQEVTPLTVHLQTLLVIPLEGGPPWIHLVFSVLRYKLPDHVSIFLGLEATRFVPRHNHPVHSIHHSLPKSMAAFYSQYHSLYLADVHFRDVMDFVRLVNELRTLRQLRCNRLTWDKSVHSEEVWRRMRQPKCLEHVQADDCTDNWVFLGLLAKRSFTVVENTLRARTKNQDYLLSRSDLQCASEIVAACQGVSRRDSGLTSSSVSIDATWWNTYSGYGESLFSSTRREVGSDLT</sequence>
<accession>A0ACB8U9F1</accession>
<dbReference type="EMBL" id="MU274907">
    <property type="protein sequence ID" value="KAI0090861.1"/>
    <property type="molecule type" value="Genomic_DNA"/>
</dbReference>
<reference evidence="1" key="1">
    <citation type="journal article" date="2021" name="Environ. Microbiol.">
        <title>Gene family expansions and transcriptome signatures uncover fungal adaptations to wood decay.</title>
        <authorList>
            <person name="Hage H."/>
            <person name="Miyauchi S."/>
            <person name="Viragh M."/>
            <person name="Drula E."/>
            <person name="Min B."/>
            <person name="Chaduli D."/>
            <person name="Navarro D."/>
            <person name="Favel A."/>
            <person name="Norest M."/>
            <person name="Lesage-Meessen L."/>
            <person name="Balint B."/>
            <person name="Merenyi Z."/>
            <person name="de Eugenio L."/>
            <person name="Morin E."/>
            <person name="Martinez A.T."/>
            <person name="Baldrian P."/>
            <person name="Stursova M."/>
            <person name="Martinez M.J."/>
            <person name="Novotny C."/>
            <person name="Magnuson J.K."/>
            <person name="Spatafora J.W."/>
            <person name="Maurice S."/>
            <person name="Pangilinan J."/>
            <person name="Andreopoulos W."/>
            <person name="LaButti K."/>
            <person name="Hundley H."/>
            <person name="Na H."/>
            <person name="Kuo A."/>
            <person name="Barry K."/>
            <person name="Lipzen A."/>
            <person name="Henrissat B."/>
            <person name="Riley R."/>
            <person name="Ahrendt S."/>
            <person name="Nagy L.G."/>
            <person name="Grigoriev I.V."/>
            <person name="Martin F."/>
            <person name="Rosso M.N."/>
        </authorList>
    </citation>
    <scope>NUCLEOTIDE SEQUENCE</scope>
    <source>
        <strain evidence="1">CBS 384.51</strain>
    </source>
</reference>
<name>A0ACB8U9F1_9APHY</name>
<dbReference type="Proteomes" id="UP001055072">
    <property type="component" value="Unassembled WGS sequence"/>
</dbReference>
<protein>
    <submittedName>
        <fullName evidence="1">Uncharacterized protein</fullName>
    </submittedName>
</protein>
<organism evidence="1 2">
    <name type="scientific">Irpex rosettiformis</name>
    <dbReference type="NCBI Taxonomy" id="378272"/>
    <lineage>
        <taxon>Eukaryota</taxon>
        <taxon>Fungi</taxon>
        <taxon>Dikarya</taxon>
        <taxon>Basidiomycota</taxon>
        <taxon>Agaricomycotina</taxon>
        <taxon>Agaricomycetes</taxon>
        <taxon>Polyporales</taxon>
        <taxon>Irpicaceae</taxon>
        <taxon>Irpex</taxon>
    </lineage>
</organism>
<evidence type="ECO:0000313" key="2">
    <source>
        <dbReference type="Proteomes" id="UP001055072"/>
    </source>
</evidence>
<keyword evidence="2" id="KW-1185">Reference proteome</keyword>